<dbReference type="Gene3D" id="1.20.1070.10">
    <property type="entry name" value="Rhodopsin 7-helix transmembrane proteins"/>
    <property type="match status" value="1"/>
</dbReference>
<proteinExistence type="predicted"/>
<feature type="transmembrane region" description="Helical" evidence="5">
    <location>
        <begin position="161"/>
        <end position="187"/>
    </location>
</feature>
<accession>A0AA39M460</accession>
<evidence type="ECO:0000256" key="5">
    <source>
        <dbReference type="SAM" id="Phobius"/>
    </source>
</evidence>
<dbReference type="GO" id="GO:0004930">
    <property type="term" value="F:G protein-coupled receptor activity"/>
    <property type="evidence" value="ECO:0007669"/>
    <property type="project" value="InterPro"/>
</dbReference>
<dbReference type="AlphaFoldDB" id="A0AA39M460"/>
<dbReference type="CDD" id="cd00637">
    <property type="entry name" value="7tm_classA_rhodopsin-like"/>
    <property type="match status" value="1"/>
</dbReference>
<dbReference type="PROSITE" id="PS50262">
    <property type="entry name" value="G_PROTEIN_RECEP_F1_2"/>
    <property type="match status" value="1"/>
</dbReference>
<feature type="transmembrane region" description="Helical" evidence="5">
    <location>
        <begin position="118"/>
        <end position="141"/>
    </location>
</feature>
<evidence type="ECO:0000259" key="6">
    <source>
        <dbReference type="PROSITE" id="PS50262"/>
    </source>
</evidence>
<keyword evidence="3 5" id="KW-1133">Transmembrane helix</keyword>
<dbReference type="EMBL" id="JAUCMV010000002">
    <property type="protein sequence ID" value="KAK0420991.1"/>
    <property type="molecule type" value="Genomic_DNA"/>
</dbReference>
<evidence type="ECO:0000256" key="2">
    <source>
        <dbReference type="ARBA" id="ARBA00022692"/>
    </source>
</evidence>
<dbReference type="InterPro" id="IPR019424">
    <property type="entry name" value="7TM_GPCR_Srsx"/>
</dbReference>
<feature type="transmembrane region" description="Helical" evidence="5">
    <location>
        <begin position="217"/>
        <end position="241"/>
    </location>
</feature>
<dbReference type="SMART" id="SM01381">
    <property type="entry name" value="7TM_GPCR_Srsx"/>
    <property type="match status" value="1"/>
</dbReference>
<dbReference type="Proteomes" id="UP001175271">
    <property type="component" value="Unassembled WGS sequence"/>
</dbReference>
<organism evidence="7 8">
    <name type="scientific">Steinernema hermaphroditum</name>
    <dbReference type="NCBI Taxonomy" id="289476"/>
    <lineage>
        <taxon>Eukaryota</taxon>
        <taxon>Metazoa</taxon>
        <taxon>Ecdysozoa</taxon>
        <taxon>Nematoda</taxon>
        <taxon>Chromadorea</taxon>
        <taxon>Rhabditida</taxon>
        <taxon>Tylenchina</taxon>
        <taxon>Panagrolaimomorpha</taxon>
        <taxon>Strongyloidoidea</taxon>
        <taxon>Steinernematidae</taxon>
        <taxon>Steinernema</taxon>
    </lineage>
</organism>
<dbReference type="PANTHER" id="PTHR23360">
    <property type="entry name" value="G-PROTEIN COUPLED RECEPTORS FAMILY 1 PROFILE DOMAIN-CONTAINING PROTEIN-RELATED"/>
    <property type="match status" value="1"/>
</dbReference>
<evidence type="ECO:0000256" key="4">
    <source>
        <dbReference type="ARBA" id="ARBA00023136"/>
    </source>
</evidence>
<dbReference type="PANTHER" id="PTHR23360:SF37">
    <property type="entry name" value="G-PROTEIN COUPLED RECEPTORS FAMILY 1 PROFILE DOMAIN-CONTAINING PROTEIN"/>
    <property type="match status" value="1"/>
</dbReference>
<name>A0AA39M460_9BILA</name>
<dbReference type="GO" id="GO:0016020">
    <property type="term" value="C:membrane"/>
    <property type="evidence" value="ECO:0007669"/>
    <property type="project" value="UniProtKB-SubCell"/>
</dbReference>
<dbReference type="PRINTS" id="PR00237">
    <property type="entry name" value="GPCRRHODOPSN"/>
</dbReference>
<comment type="subcellular location">
    <subcellularLocation>
        <location evidence="1">Membrane</location>
    </subcellularLocation>
</comment>
<feature type="transmembrane region" description="Helical" evidence="5">
    <location>
        <begin position="40"/>
        <end position="59"/>
    </location>
</feature>
<dbReference type="SUPFAM" id="SSF81321">
    <property type="entry name" value="Family A G protein-coupled receptor-like"/>
    <property type="match status" value="1"/>
</dbReference>
<dbReference type="InterPro" id="IPR000276">
    <property type="entry name" value="GPCR_Rhodpsn"/>
</dbReference>
<evidence type="ECO:0000256" key="1">
    <source>
        <dbReference type="ARBA" id="ARBA00004370"/>
    </source>
</evidence>
<protein>
    <recommendedName>
        <fullName evidence="6">G-protein coupled receptors family 1 profile domain-containing protein</fullName>
    </recommendedName>
</protein>
<feature type="transmembrane region" description="Helical" evidence="5">
    <location>
        <begin position="6"/>
        <end position="33"/>
    </location>
</feature>
<keyword evidence="2 5" id="KW-0812">Transmembrane</keyword>
<feature type="domain" description="G-protein coupled receptors family 1 profile" evidence="6">
    <location>
        <begin position="21"/>
        <end position="268"/>
    </location>
</feature>
<keyword evidence="4 5" id="KW-0472">Membrane</keyword>
<evidence type="ECO:0000256" key="3">
    <source>
        <dbReference type="ARBA" id="ARBA00022989"/>
    </source>
</evidence>
<gene>
    <name evidence="7" type="ORF">QR680_015008</name>
</gene>
<feature type="transmembrane region" description="Helical" evidence="5">
    <location>
        <begin position="247"/>
        <end position="270"/>
    </location>
</feature>
<dbReference type="Pfam" id="PF10320">
    <property type="entry name" value="7TM_GPCR_Srsx"/>
    <property type="match status" value="1"/>
</dbReference>
<comment type="caution">
    <text evidence="7">The sequence shown here is derived from an EMBL/GenBank/DDBJ whole genome shotgun (WGS) entry which is preliminary data.</text>
</comment>
<dbReference type="InterPro" id="IPR017452">
    <property type="entry name" value="GPCR_Rhodpsn_7TM"/>
</dbReference>
<sequence>MSLLVAVSVFIFVSGVLGIFGNINLIVATVIVIEHRTKCTILIGILACCDLICIVFEWANAVEILLKIETFRRSCFWSISPYLYVINVQSMTILMIAVDRLFAIWKPIKYRSFGTTKYVLMCLTPGILCATVIFTASVVTMDDEQITACNPPLGYPPLVSFIWNKWIIGVDTCTILLYVVTMGMLYVRKKQFSKLDKMCSEYQFFVQQQHIMRTISVIVIAFTCSWFFCHCSVLLVTYIGLSGPVVQFFQTVAVVPAMMCYCQNYYIYLWRSHEYRTAFKRQFVAAIHCNSSYCHHTSSVSVVHSIYSSQ</sequence>
<reference evidence="7" key="1">
    <citation type="submission" date="2023-06" db="EMBL/GenBank/DDBJ databases">
        <title>Genomic analysis of the entomopathogenic nematode Steinernema hermaphroditum.</title>
        <authorList>
            <person name="Schwarz E.M."/>
            <person name="Heppert J.K."/>
            <person name="Baniya A."/>
            <person name="Schwartz H.T."/>
            <person name="Tan C.-H."/>
            <person name="Antoshechkin I."/>
            <person name="Sternberg P.W."/>
            <person name="Goodrich-Blair H."/>
            <person name="Dillman A.R."/>
        </authorList>
    </citation>
    <scope>NUCLEOTIDE SEQUENCE</scope>
    <source>
        <strain evidence="7">PS9179</strain>
        <tissue evidence="7">Whole animal</tissue>
    </source>
</reference>
<evidence type="ECO:0000313" key="8">
    <source>
        <dbReference type="Proteomes" id="UP001175271"/>
    </source>
</evidence>
<dbReference type="InterPro" id="IPR047130">
    <property type="entry name" value="7TM_GPCR_Srsx_nematod"/>
</dbReference>
<evidence type="ECO:0000313" key="7">
    <source>
        <dbReference type="EMBL" id="KAK0420991.1"/>
    </source>
</evidence>
<keyword evidence="8" id="KW-1185">Reference proteome</keyword>
<feature type="transmembrane region" description="Helical" evidence="5">
    <location>
        <begin position="79"/>
        <end position="98"/>
    </location>
</feature>